<dbReference type="EMBL" id="BPLR01009569">
    <property type="protein sequence ID" value="GIY32923.1"/>
    <property type="molecule type" value="Genomic_DNA"/>
</dbReference>
<gene>
    <name evidence="2" type="ORF">CEXT_573811</name>
</gene>
<organism evidence="2 3">
    <name type="scientific">Caerostris extrusa</name>
    <name type="common">Bark spider</name>
    <name type="synonym">Caerostris bankana</name>
    <dbReference type="NCBI Taxonomy" id="172846"/>
    <lineage>
        <taxon>Eukaryota</taxon>
        <taxon>Metazoa</taxon>
        <taxon>Ecdysozoa</taxon>
        <taxon>Arthropoda</taxon>
        <taxon>Chelicerata</taxon>
        <taxon>Arachnida</taxon>
        <taxon>Araneae</taxon>
        <taxon>Araneomorphae</taxon>
        <taxon>Entelegynae</taxon>
        <taxon>Araneoidea</taxon>
        <taxon>Araneidae</taxon>
        <taxon>Caerostris</taxon>
    </lineage>
</organism>
<evidence type="ECO:0000313" key="2">
    <source>
        <dbReference type="EMBL" id="GIY32923.1"/>
    </source>
</evidence>
<name>A0AAV4SEX4_CAEEX</name>
<dbReference type="AlphaFoldDB" id="A0AAV4SEX4"/>
<reference evidence="2 3" key="1">
    <citation type="submission" date="2021-06" db="EMBL/GenBank/DDBJ databases">
        <title>Caerostris extrusa draft genome.</title>
        <authorList>
            <person name="Kono N."/>
            <person name="Arakawa K."/>
        </authorList>
    </citation>
    <scope>NUCLEOTIDE SEQUENCE [LARGE SCALE GENOMIC DNA]</scope>
</reference>
<proteinExistence type="predicted"/>
<comment type="caution">
    <text evidence="2">The sequence shown here is derived from an EMBL/GenBank/DDBJ whole genome shotgun (WGS) entry which is preliminary data.</text>
</comment>
<feature type="compositionally biased region" description="Acidic residues" evidence="1">
    <location>
        <begin position="14"/>
        <end position="26"/>
    </location>
</feature>
<evidence type="ECO:0000256" key="1">
    <source>
        <dbReference type="SAM" id="MobiDB-lite"/>
    </source>
</evidence>
<keyword evidence="3" id="KW-1185">Reference proteome</keyword>
<evidence type="ECO:0000313" key="3">
    <source>
        <dbReference type="Proteomes" id="UP001054945"/>
    </source>
</evidence>
<accession>A0AAV4SEX4</accession>
<sequence>MDIEHLMPNPYENYDSDVSELSDSEDDRWKDDQNDIDWEDSAGNASIVKTPRNPFSFIIFSLIIASDIPSVDTLPFHFSFFFLLQPEPEILSNAFLAPQAPTPVAAPSPKDVKIGIKKGRKPPNNLGCSFLNISKTLKNLQIVFQIPFNT</sequence>
<protein>
    <submittedName>
        <fullName evidence="2">Uncharacterized protein</fullName>
    </submittedName>
</protein>
<feature type="region of interest" description="Disordered" evidence="1">
    <location>
        <begin position="1"/>
        <end position="34"/>
    </location>
</feature>
<dbReference type="Proteomes" id="UP001054945">
    <property type="component" value="Unassembled WGS sequence"/>
</dbReference>